<evidence type="ECO:0000313" key="3">
    <source>
        <dbReference type="Proteomes" id="UP000245539"/>
    </source>
</evidence>
<protein>
    <submittedName>
        <fullName evidence="2">Myo-inosose-2 dehydratase</fullName>
    </submittedName>
</protein>
<reference evidence="2 3" key="1">
    <citation type="submission" date="2018-05" db="EMBL/GenBank/DDBJ databases">
        <title>Leucothrix arctica sp. nov., isolated from Arctic seawater.</title>
        <authorList>
            <person name="Choi A."/>
            <person name="Baek K."/>
        </authorList>
    </citation>
    <scope>NUCLEOTIDE SEQUENCE [LARGE SCALE GENOMIC DNA]</scope>
    <source>
        <strain evidence="2 3">JCM 18388</strain>
    </source>
</reference>
<evidence type="ECO:0000259" key="1">
    <source>
        <dbReference type="Pfam" id="PF01261"/>
    </source>
</evidence>
<dbReference type="OrthoDB" id="9804047at2"/>
<dbReference type="NCBIfam" id="TIGR04379">
    <property type="entry name" value="myo_inos_iolE"/>
    <property type="match status" value="1"/>
</dbReference>
<dbReference type="InterPro" id="IPR050312">
    <property type="entry name" value="IolE/XylAMocC-like"/>
</dbReference>
<dbReference type="PANTHER" id="PTHR12110">
    <property type="entry name" value="HYDROXYPYRUVATE ISOMERASE"/>
    <property type="match status" value="1"/>
</dbReference>
<dbReference type="SUPFAM" id="SSF51658">
    <property type="entry name" value="Xylose isomerase-like"/>
    <property type="match status" value="1"/>
</dbReference>
<dbReference type="InterPro" id="IPR036237">
    <property type="entry name" value="Xyl_isomerase-like_sf"/>
</dbReference>
<name>A0A317C1E8_9GAMM</name>
<feature type="domain" description="Xylose isomerase-like TIM barrel" evidence="1">
    <location>
        <begin position="34"/>
        <end position="277"/>
    </location>
</feature>
<dbReference type="Gene3D" id="3.20.20.150">
    <property type="entry name" value="Divalent-metal-dependent TIM barrel enzymes"/>
    <property type="match status" value="1"/>
</dbReference>
<dbReference type="PANTHER" id="PTHR12110:SF41">
    <property type="entry name" value="INOSOSE DEHYDRATASE"/>
    <property type="match status" value="1"/>
</dbReference>
<dbReference type="RefSeq" id="WP_109839657.1">
    <property type="nucleotide sequence ID" value="NZ_QGKM01000088.1"/>
</dbReference>
<keyword evidence="3" id="KW-1185">Reference proteome</keyword>
<dbReference type="Pfam" id="PF01261">
    <property type="entry name" value="AP_endonuc_2"/>
    <property type="match status" value="1"/>
</dbReference>
<proteinExistence type="predicted"/>
<comment type="caution">
    <text evidence="2">The sequence shown here is derived from an EMBL/GenBank/DDBJ whole genome shotgun (WGS) entry which is preliminary data.</text>
</comment>
<dbReference type="InterPro" id="IPR013022">
    <property type="entry name" value="Xyl_isomerase-like_TIM-brl"/>
</dbReference>
<gene>
    <name evidence="2" type="primary">iolE</name>
    <name evidence="2" type="ORF">DKW60_21140</name>
</gene>
<organism evidence="2 3">
    <name type="scientific">Leucothrix pacifica</name>
    <dbReference type="NCBI Taxonomy" id="1247513"/>
    <lineage>
        <taxon>Bacteria</taxon>
        <taxon>Pseudomonadati</taxon>
        <taxon>Pseudomonadota</taxon>
        <taxon>Gammaproteobacteria</taxon>
        <taxon>Thiotrichales</taxon>
        <taxon>Thiotrichaceae</taxon>
        <taxon>Leucothrix</taxon>
    </lineage>
</organism>
<dbReference type="EMBL" id="QGKM01000088">
    <property type="protein sequence ID" value="PWQ92445.1"/>
    <property type="molecule type" value="Genomic_DNA"/>
</dbReference>
<evidence type="ECO:0000313" key="2">
    <source>
        <dbReference type="EMBL" id="PWQ92445.1"/>
    </source>
</evidence>
<dbReference type="Proteomes" id="UP000245539">
    <property type="component" value="Unassembled WGS sequence"/>
</dbReference>
<sequence>MSVRIGINPLTWTNDDMPELGGDTPLDVCLSEGKQAGYSGFELGQKFPRTPEVLGPILSGHDLVLVSGWFSGGVLEHSVEDDIEAIKPHLHLLKELGSDVLIYCDTSGSTQTDKSKSITERPIITDEAQWKKFAEDVTAVADYVASQGLKLAYHHHMGTTVQTVEEVDMLMKYAGDSVGLLLDTGHITYAGGDPVDVQQRYADRIRHVHCKDIRREVMEDSINRNSSFLDSVLNGVFTVPGDGCVDYPAVFKGLKESNYSGWLVVEAEQDPAVAHPLTYAKMGHANLAKYCADAGIEVSA</sequence>
<dbReference type="AlphaFoldDB" id="A0A317C1E8"/>
<accession>A0A317C1E8</accession>
<dbReference type="InterPro" id="IPR030823">
    <property type="entry name" value="IolE/MocC"/>
</dbReference>